<dbReference type="InterPro" id="IPR036129">
    <property type="entry name" value="Glycerate_kinase_sf"/>
</dbReference>
<reference evidence="5" key="2">
    <citation type="submission" date="2021-04" db="EMBL/GenBank/DDBJ databases">
        <authorList>
            <person name="Gilroy R."/>
        </authorList>
    </citation>
    <scope>NUCLEOTIDE SEQUENCE</scope>
    <source>
        <strain evidence="5">USASDec5-558</strain>
    </source>
</reference>
<dbReference type="NCBIfam" id="TIGR00045">
    <property type="entry name" value="glycerate kinase"/>
    <property type="match status" value="1"/>
</dbReference>
<accession>A0A9D2B1S4</accession>
<dbReference type="EMBL" id="DXEV01000217">
    <property type="protein sequence ID" value="HIX57970.1"/>
    <property type="molecule type" value="Genomic_DNA"/>
</dbReference>
<dbReference type="PANTHER" id="PTHR21599">
    <property type="entry name" value="GLYCERATE KINASE"/>
    <property type="match status" value="1"/>
</dbReference>
<dbReference type="GO" id="GO:0008887">
    <property type="term" value="F:glycerate kinase activity"/>
    <property type="evidence" value="ECO:0007669"/>
    <property type="project" value="UniProtKB-UniRule"/>
</dbReference>
<dbReference type="AlphaFoldDB" id="A0A9D2B1S4"/>
<organism evidence="5 6">
    <name type="scientific">Candidatus Anaerobiospirillum pullistercoris</name>
    <dbReference type="NCBI Taxonomy" id="2838452"/>
    <lineage>
        <taxon>Bacteria</taxon>
        <taxon>Pseudomonadati</taxon>
        <taxon>Pseudomonadota</taxon>
        <taxon>Gammaproteobacteria</taxon>
        <taxon>Aeromonadales</taxon>
        <taxon>Succinivibrionaceae</taxon>
        <taxon>Anaerobiospirillum</taxon>
    </lineage>
</organism>
<dbReference type="PANTHER" id="PTHR21599:SF0">
    <property type="entry name" value="GLYCERATE KINASE"/>
    <property type="match status" value="1"/>
</dbReference>
<dbReference type="InterPro" id="IPR018197">
    <property type="entry name" value="Glycerate_kinase_RE-like"/>
</dbReference>
<dbReference type="Gene3D" id="3.90.1510.10">
    <property type="entry name" value="Glycerate kinase, domain 2"/>
    <property type="match status" value="1"/>
</dbReference>
<dbReference type="PIRSF" id="PIRSF006078">
    <property type="entry name" value="GlxK"/>
    <property type="match status" value="1"/>
</dbReference>
<comment type="similarity">
    <text evidence="1 4">Belongs to the glycerate kinase type-1 family.</text>
</comment>
<sequence>MKILAAMDSFKGSMTAQQACAAVLEGCLEAYQLTQGDSHTPVETVAVPISDGGEGLIACLEPHLLPQGYEVVSVPVQPPVLCAKGQALALPPNLAKMLVRGHECIIESAQALGLPLVPPHLRQIRLSSSYGLGELIKIALERGCTDIKIGLGGSCTNDCGLGMAQALGVKFTLSSEMTESNTEEHLLTSGDLGRIAGLDSQALDDLLKRQQVQVTGLTDVSNPLTGPHGATHVFARQKGATDEDIDFLEQGMRSFAEVLKAHYHHDLTNTAGAGAAGGLGAALLYYLHGSLRSGIEALLDTVGFTQLLQGCDLVVVGEGSLDEQSLAGKAPVGVAQRAAALGIPVIALCGQVKCSTELLQQHHISAAFGLINDGLSLEEAMTQAQSNMKQLAARHVSELFKTHSNLKTLAV</sequence>
<evidence type="ECO:0000256" key="3">
    <source>
        <dbReference type="ARBA" id="ARBA00022777"/>
    </source>
</evidence>
<dbReference type="InterPro" id="IPR018193">
    <property type="entry name" value="Glyc_kinase_flavodox-like_fold"/>
</dbReference>
<dbReference type="GO" id="GO:0031388">
    <property type="term" value="P:organic acid phosphorylation"/>
    <property type="evidence" value="ECO:0007669"/>
    <property type="project" value="UniProtKB-UniRule"/>
</dbReference>
<dbReference type="InterPro" id="IPR004381">
    <property type="entry name" value="Glycerate_kinase"/>
</dbReference>
<keyword evidence="2 4" id="KW-0808">Transferase</keyword>
<evidence type="ECO:0000313" key="5">
    <source>
        <dbReference type="EMBL" id="HIX57970.1"/>
    </source>
</evidence>
<dbReference type="Gene3D" id="3.40.50.10350">
    <property type="entry name" value="Glycerate kinase, domain 1"/>
    <property type="match status" value="1"/>
</dbReference>
<evidence type="ECO:0000256" key="2">
    <source>
        <dbReference type="ARBA" id="ARBA00022679"/>
    </source>
</evidence>
<dbReference type="SUPFAM" id="SSF110738">
    <property type="entry name" value="Glycerate kinase I"/>
    <property type="match status" value="1"/>
</dbReference>
<name>A0A9D2B1S4_9GAMM</name>
<keyword evidence="3 4" id="KW-0418">Kinase</keyword>
<dbReference type="Pfam" id="PF02595">
    <property type="entry name" value="Gly_kinase"/>
    <property type="match status" value="1"/>
</dbReference>
<gene>
    <name evidence="5" type="ORF">H9850_10950</name>
</gene>
<dbReference type="Proteomes" id="UP000886829">
    <property type="component" value="Unassembled WGS sequence"/>
</dbReference>
<comment type="caution">
    <text evidence="5">The sequence shown here is derived from an EMBL/GenBank/DDBJ whole genome shotgun (WGS) entry which is preliminary data.</text>
</comment>
<evidence type="ECO:0000256" key="4">
    <source>
        <dbReference type="PIRNR" id="PIRNR006078"/>
    </source>
</evidence>
<reference evidence="5" key="1">
    <citation type="journal article" date="2021" name="PeerJ">
        <title>Extensive microbial diversity within the chicken gut microbiome revealed by metagenomics and culture.</title>
        <authorList>
            <person name="Gilroy R."/>
            <person name="Ravi A."/>
            <person name="Getino M."/>
            <person name="Pursley I."/>
            <person name="Horton D.L."/>
            <person name="Alikhan N.F."/>
            <person name="Baker D."/>
            <person name="Gharbi K."/>
            <person name="Hall N."/>
            <person name="Watson M."/>
            <person name="Adriaenssens E.M."/>
            <person name="Foster-Nyarko E."/>
            <person name="Jarju S."/>
            <person name="Secka A."/>
            <person name="Antonio M."/>
            <person name="Oren A."/>
            <person name="Chaudhuri R.R."/>
            <person name="La Ragione R."/>
            <person name="Hildebrand F."/>
            <person name="Pallen M.J."/>
        </authorList>
    </citation>
    <scope>NUCLEOTIDE SEQUENCE</scope>
    <source>
        <strain evidence="5">USASDec5-558</strain>
    </source>
</reference>
<proteinExistence type="inferred from homology"/>
<evidence type="ECO:0000313" key="6">
    <source>
        <dbReference type="Proteomes" id="UP000886829"/>
    </source>
</evidence>
<evidence type="ECO:0000256" key="1">
    <source>
        <dbReference type="ARBA" id="ARBA00006284"/>
    </source>
</evidence>
<protein>
    <submittedName>
        <fullName evidence="5">Glycerate kinase</fullName>
    </submittedName>
</protein>